<organism evidence="2 3">
    <name type="scientific">Pelagomonas calceolata</name>
    <dbReference type="NCBI Taxonomy" id="35677"/>
    <lineage>
        <taxon>Eukaryota</taxon>
        <taxon>Sar</taxon>
        <taxon>Stramenopiles</taxon>
        <taxon>Ochrophyta</taxon>
        <taxon>Pelagophyceae</taxon>
        <taxon>Pelagomonadales</taxon>
        <taxon>Pelagomonadaceae</taxon>
        <taxon>Pelagomonas</taxon>
    </lineage>
</organism>
<name>A0A8J2T1S0_9STRA</name>
<reference evidence="2" key="1">
    <citation type="submission" date="2021-11" db="EMBL/GenBank/DDBJ databases">
        <authorList>
            <consortium name="Genoscope - CEA"/>
            <person name="William W."/>
        </authorList>
    </citation>
    <scope>NUCLEOTIDE SEQUENCE</scope>
</reference>
<keyword evidence="3" id="KW-1185">Reference proteome</keyword>
<dbReference type="SUPFAM" id="SSF53335">
    <property type="entry name" value="S-adenosyl-L-methionine-dependent methyltransferases"/>
    <property type="match status" value="1"/>
</dbReference>
<keyword evidence="1" id="KW-0732">Signal</keyword>
<dbReference type="InterPro" id="IPR029063">
    <property type="entry name" value="SAM-dependent_MTases_sf"/>
</dbReference>
<dbReference type="EMBL" id="CAKKNE010000006">
    <property type="protein sequence ID" value="CAH0378952.1"/>
    <property type="molecule type" value="Genomic_DNA"/>
</dbReference>
<evidence type="ECO:0008006" key="4">
    <source>
        <dbReference type="Google" id="ProtNLM"/>
    </source>
</evidence>
<dbReference type="Gene3D" id="3.40.50.150">
    <property type="entry name" value="Vaccinia Virus protein VP39"/>
    <property type="match status" value="1"/>
</dbReference>
<dbReference type="Proteomes" id="UP000789595">
    <property type="component" value="Unassembled WGS sequence"/>
</dbReference>
<evidence type="ECO:0000256" key="1">
    <source>
        <dbReference type="SAM" id="SignalP"/>
    </source>
</evidence>
<accession>A0A8J2T1S0</accession>
<proteinExistence type="predicted"/>
<dbReference type="AlphaFoldDB" id="A0A8J2T1S0"/>
<gene>
    <name evidence="2" type="ORF">PECAL_6P05530</name>
</gene>
<sequence length="417" mass="44953">MVWRRWLLVVLGARAHAHYQAHEKWLWWEVQGRAGAVLVAYEEDLNGGGLAFGMDLVRYAYNAVGFNIGRCLEFCAGPAFIGFALVAAGVCDTLALSDRNPEAVAAINETLAHPSNAWLAGRVQPYLSDGLAAIPSHEIWDLVVANPPHFASAEWDPTILEFGVTGDRGWALHRAFYAGVRAHLRGNGRIIFQENGQTSEIASFYDMIRAGGLKLMRAEPSVAPATREMMYLESVRDDATFGPPGRAFAATAPATPAVWARCASHKPARPRAPAALPVRVAVGNASATYFYDVGGTCDAQTCDAGEQFLASALGRETRAHETAQLAAAVALARERAVVDDDARASDDRECRGRFLTTHDHDYPPDMPDGVAWRGGAARAGWCLVFDGDAVAKHAAAPSVALPTASTKRCFPQRRDSL</sequence>
<feature type="chain" id="PRO_5035214329" description="Methyltransferase small domain-containing protein" evidence="1">
    <location>
        <begin position="18"/>
        <end position="417"/>
    </location>
</feature>
<evidence type="ECO:0000313" key="2">
    <source>
        <dbReference type="EMBL" id="CAH0378952.1"/>
    </source>
</evidence>
<evidence type="ECO:0000313" key="3">
    <source>
        <dbReference type="Proteomes" id="UP000789595"/>
    </source>
</evidence>
<protein>
    <recommendedName>
        <fullName evidence="4">Methyltransferase small domain-containing protein</fullName>
    </recommendedName>
</protein>
<feature type="signal peptide" evidence="1">
    <location>
        <begin position="1"/>
        <end position="17"/>
    </location>
</feature>
<comment type="caution">
    <text evidence="2">The sequence shown here is derived from an EMBL/GenBank/DDBJ whole genome shotgun (WGS) entry which is preliminary data.</text>
</comment>